<dbReference type="AlphaFoldDB" id="A0A512PEJ5"/>
<name>A0A512PEJ5_9CELL</name>
<reference evidence="1 2" key="1">
    <citation type="submission" date="2019-07" db="EMBL/GenBank/DDBJ databases">
        <title>Whole genome shotgun sequence of Cellulomonas soli NBRC 109434.</title>
        <authorList>
            <person name="Hosoyama A."/>
            <person name="Uohara A."/>
            <person name="Ohji S."/>
            <person name="Ichikawa N."/>
        </authorList>
    </citation>
    <scope>NUCLEOTIDE SEQUENCE [LARGE SCALE GENOMIC DNA]</scope>
    <source>
        <strain evidence="1 2">NBRC 109434</strain>
    </source>
</reference>
<evidence type="ECO:0000313" key="1">
    <source>
        <dbReference type="EMBL" id="GEP69625.1"/>
    </source>
</evidence>
<dbReference type="SUPFAM" id="SSF46785">
    <property type="entry name" value="Winged helix' DNA-binding domain"/>
    <property type="match status" value="1"/>
</dbReference>
<dbReference type="InterPro" id="IPR036390">
    <property type="entry name" value="WH_DNA-bd_sf"/>
</dbReference>
<protein>
    <submittedName>
        <fullName evidence="1">Uncharacterized protein</fullName>
    </submittedName>
</protein>
<accession>A0A512PEJ5</accession>
<comment type="caution">
    <text evidence="1">The sequence shown here is derived from an EMBL/GenBank/DDBJ whole genome shotgun (WGS) entry which is preliminary data.</text>
</comment>
<proteinExistence type="predicted"/>
<gene>
    <name evidence="1" type="ORF">CSO01_23400</name>
</gene>
<dbReference type="Proteomes" id="UP000321798">
    <property type="component" value="Unassembled WGS sequence"/>
</dbReference>
<organism evidence="1 2">
    <name type="scientific">Cellulomonas soli</name>
    <dbReference type="NCBI Taxonomy" id="931535"/>
    <lineage>
        <taxon>Bacteria</taxon>
        <taxon>Bacillati</taxon>
        <taxon>Actinomycetota</taxon>
        <taxon>Actinomycetes</taxon>
        <taxon>Micrococcales</taxon>
        <taxon>Cellulomonadaceae</taxon>
        <taxon>Cellulomonas</taxon>
    </lineage>
</organism>
<evidence type="ECO:0000313" key="2">
    <source>
        <dbReference type="Proteomes" id="UP000321798"/>
    </source>
</evidence>
<sequence>MLIDDVWVALWRAHDIKAATLAGTSVHGDVVLAGPGFSATAYEVQTLSVLHPSRIRRHLSQQKNDHRGRPLSRDGADLLVVEAASPAALEVARVERVSVLIAPDRGPVRGTLIDADDVEHTIDAGDASAEARPGEARRRGRTPWGTYSLLLEMLRETEPRSQTTLAAEVGVTQARASQALNQLSGLVERRARGWTVTSQRDAAQWLVERYPRPRLSSTWLTLDDPVPATQSIARLLSDARVRYAVTGQVAADVIAPWARPTRTTIWTDRLVDLEDAGCTPVTSVEATVTIAVPDDPRALTSTSERHGLVVADSWRVWLTLMQDGDVDAANHLQSKLVAEASA</sequence>
<keyword evidence="2" id="KW-1185">Reference proteome</keyword>
<dbReference type="EMBL" id="BKAL01000007">
    <property type="protein sequence ID" value="GEP69625.1"/>
    <property type="molecule type" value="Genomic_DNA"/>
</dbReference>